<evidence type="ECO:0000313" key="3">
    <source>
        <dbReference type="Proteomes" id="UP000000495"/>
    </source>
</evidence>
<dbReference type="HOGENOM" id="CLU_061778_0_1_0"/>
<sequence>MVDSIGIVFITHCAKKHLPFCLPPLFNSSLKPRILVVNSSSNDGTVELAQAMGAETLVIERSLFNHGSTRELARKHLNTDIVVMMTPDAYLTNSEGLEYLLEPILQRKASIAYARQIAHTDADFFESFPREFNYPAQSHLRGIEDAAQFGTYTFFCSNSCAAYRNQALDEIGGFPSVLLGEDTAVVVQLLKKEHRIAYVAEAIVHHSHRYSLKQEFERHFDTGLARKKLHALLQEAGSDSARGKKYVREMFERLLQNQPLMIPYAFLHILAKWAGYKIGSMSSWMPLWLKKKLSSQDFYWVSQDFMQARSKML</sequence>
<dbReference type="InterPro" id="IPR029044">
    <property type="entry name" value="Nucleotide-diphossugar_trans"/>
</dbReference>
<accession>F8KXP6</accession>
<feature type="domain" description="Glycosyltransferase 2-like" evidence="1">
    <location>
        <begin position="9"/>
        <end position="172"/>
    </location>
</feature>
<gene>
    <name evidence="2" type="primary">rfbN</name>
    <name evidence="2" type="ordered locus">PUV_26290</name>
</gene>
<dbReference type="GO" id="GO:0016757">
    <property type="term" value="F:glycosyltransferase activity"/>
    <property type="evidence" value="ECO:0007669"/>
    <property type="project" value="UniProtKB-KW"/>
</dbReference>
<protein>
    <submittedName>
        <fullName evidence="2">O antigen biosynthesis rhamnosyltransferase rfbN</fullName>
        <ecNumber evidence="2">2.4.1.-</ecNumber>
    </submittedName>
</protein>
<keyword evidence="3" id="KW-1185">Reference proteome</keyword>
<dbReference type="OrthoDB" id="9790005at2"/>
<name>F8KXP6_PARAV</name>
<proteinExistence type="predicted"/>
<dbReference type="EMBL" id="FR872580">
    <property type="protein sequence ID" value="CCB87579.1"/>
    <property type="molecule type" value="Genomic_DNA"/>
</dbReference>
<dbReference type="SUPFAM" id="SSF53448">
    <property type="entry name" value="Nucleotide-diphospho-sugar transferases"/>
    <property type="match status" value="1"/>
</dbReference>
<keyword evidence="2" id="KW-0328">Glycosyltransferase</keyword>
<reference key="1">
    <citation type="journal article" date="2011" name="Mol. Biol. Evol.">
        <title>Unity in variety -- the pan-genome of the Chlamydiae.</title>
        <authorList>
            <person name="Collingro A."/>
            <person name="Tischler P."/>
            <person name="Weinmaier T."/>
            <person name="Penz T."/>
            <person name="Heinz E."/>
            <person name="Brunham R.C."/>
            <person name="Read T.D."/>
            <person name="Bavoil P.M."/>
            <person name="Sachse K."/>
            <person name="Kahane S."/>
            <person name="Friedman M.G."/>
            <person name="Rattei T."/>
            <person name="Myers G.S.A."/>
            <person name="Horn M."/>
        </authorList>
    </citation>
    <scope>NUCLEOTIDE SEQUENCE</scope>
    <source>
        <strain>UV7</strain>
    </source>
</reference>
<dbReference type="EC" id="2.4.1.-" evidence="2"/>
<dbReference type="InterPro" id="IPR050834">
    <property type="entry name" value="Glycosyltransf_2"/>
</dbReference>
<dbReference type="Gene3D" id="3.90.550.10">
    <property type="entry name" value="Spore Coat Polysaccharide Biosynthesis Protein SpsA, Chain A"/>
    <property type="match status" value="1"/>
</dbReference>
<dbReference type="PANTHER" id="PTHR43685:SF13">
    <property type="entry name" value="O ANTIGEN BIOSYNTHESIS RHAMNOSYLTRANSFERASE RFBN"/>
    <property type="match status" value="1"/>
</dbReference>
<dbReference type="InterPro" id="IPR001173">
    <property type="entry name" value="Glyco_trans_2-like"/>
</dbReference>
<dbReference type="GO" id="GO:0044010">
    <property type="term" value="P:single-species biofilm formation"/>
    <property type="evidence" value="ECO:0007669"/>
    <property type="project" value="TreeGrafter"/>
</dbReference>
<dbReference type="PANTHER" id="PTHR43685">
    <property type="entry name" value="GLYCOSYLTRANSFERASE"/>
    <property type="match status" value="1"/>
</dbReference>
<dbReference type="KEGG" id="puv:PUV_26290"/>
<dbReference type="Pfam" id="PF00535">
    <property type="entry name" value="Glycos_transf_2"/>
    <property type="match status" value="1"/>
</dbReference>
<dbReference type="RefSeq" id="WP_013925673.1">
    <property type="nucleotide sequence ID" value="NC_015702.1"/>
</dbReference>
<keyword evidence="2" id="KW-0808">Transferase</keyword>
<dbReference type="STRING" id="765952.PUV_26290"/>
<dbReference type="eggNOG" id="COG1216">
    <property type="taxonomic scope" value="Bacteria"/>
</dbReference>
<dbReference type="Proteomes" id="UP000000495">
    <property type="component" value="Chromosome"/>
</dbReference>
<reference evidence="2 3" key="2">
    <citation type="journal article" date="2011" name="Mol. Biol. Evol.">
        <title>Unity in variety--the pan-genome of the Chlamydiae.</title>
        <authorList>
            <person name="Collingro A."/>
            <person name="Tischler P."/>
            <person name="Weinmaier T."/>
            <person name="Penz T."/>
            <person name="Heinz E."/>
            <person name="Brunham R.C."/>
            <person name="Read T.D."/>
            <person name="Bavoil P.M."/>
            <person name="Sachse K."/>
            <person name="Kahane S."/>
            <person name="Friedman M.G."/>
            <person name="Rattei T."/>
            <person name="Myers G.S."/>
            <person name="Horn M."/>
        </authorList>
    </citation>
    <scope>NUCLEOTIDE SEQUENCE [LARGE SCALE GENOMIC DNA]</scope>
    <source>
        <strain evidence="3">UV7</strain>
    </source>
</reference>
<organism evidence="2 3">
    <name type="scientific">Parachlamydia acanthamoebae (strain UV7)</name>
    <dbReference type="NCBI Taxonomy" id="765952"/>
    <lineage>
        <taxon>Bacteria</taxon>
        <taxon>Pseudomonadati</taxon>
        <taxon>Chlamydiota</taxon>
        <taxon>Chlamydiia</taxon>
        <taxon>Parachlamydiales</taxon>
        <taxon>Parachlamydiaceae</taxon>
        <taxon>Parachlamydia</taxon>
    </lineage>
</organism>
<evidence type="ECO:0000259" key="1">
    <source>
        <dbReference type="Pfam" id="PF00535"/>
    </source>
</evidence>
<evidence type="ECO:0000313" key="2">
    <source>
        <dbReference type="EMBL" id="CCB87579.1"/>
    </source>
</evidence>
<dbReference type="AlphaFoldDB" id="F8KXP6"/>